<reference evidence="1 2" key="2">
    <citation type="journal article" date="2016" name="ISME J.">
        <title>Characterization of the first cultured representative of Verrucomicrobia subdivision 5 indicates the proposal of a novel phylum.</title>
        <authorList>
            <person name="Spring S."/>
            <person name="Bunk B."/>
            <person name="Sproer C."/>
            <person name="Schumann P."/>
            <person name="Rohde M."/>
            <person name="Tindall B.J."/>
            <person name="Klenk H.P."/>
        </authorList>
    </citation>
    <scope>NUCLEOTIDE SEQUENCE [LARGE SCALE GENOMIC DNA]</scope>
    <source>
        <strain evidence="1 2">L21-Fru-AB</strain>
    </source>
</reference>
<evidence type="ECO:0000313" key="2">
    <source>
        <dbReference type="Proteomes" id="UP000035268"/>
    </source>
</evidence>
<accession>A0A0G3EN19</accession>
<protein>
    <submittedName>
        <fullName evidence="1">Nucleotidyltransferase substrate binding protein, family</fullName>
    </submittedName>
</protein>
<dbReference type="NCBIfam" id="TIGR01987">
    <property type="entry name" value="HI0074"/>
    <property type="match status" value="1"/>
</dbReference>
<keyword evidence="1" id="KW-0808">Transferase</keyword>
<dbReference type="OrthoDB" id="9810452at2"/>
<dbReference type="EMBL" id="CP010904">
    <property type="protein sequence ID" value="AKJ65539.1"/>
    <property type="molecule type" value="Genomic_DNA"/>
</dbReference>
<name>A0A0G3EN19_9BACT</name>
<dbReference type="AlphaFoldDB" id="A0A0G3EN19"/>
<dbReference type="STRING" id="1307763.L21SP4_02313"/>
<dbReference type="InterPro" id="IPR010235">
    <property type="entry name" value="HepT"/>
</dbReference>
<dbReference type="Proteomes" id="UP000035268">
    <property type="component" value="Chromosome"/>
</dbReference>
<organism evidence="1 2">
    <name type="scientific">Kiritimatiella glycovorans</name>
    <dbReference type="NCBI Taxonomy" id="1307763"/>
    <lineage>
        <taxon>Bacteria</taxon>
        <taxon>Pseudomonadati</taxon>
        <taxon>Kiritimatiellota</taxon>
        <taxon>Kiritimatiellia</taxon>
        <taxon>Kiritimatiellales</taxon>
        <taxon>Kiritimatiellaceae</taxon>
        <taxon>Kiritimatiella</taxon>
    </lineage>
</organism>
<proteinExistence type="predicted"/>
<sequence>MTEERDIRWQQRFSNYRKALNQLSEFLEQKELNKLEEQGLVKAFEYTYELAWNTLRDYLEYQGVAELIGSRDTFRKAFSEGLFSDGHVWMKMIESRNRTSHTCNEAAAREIVHDVRTEFHPAFLDLEQTLAGKTSE</sequence>
<reference evidence="2" key="1">
    <citation type="submission" date="2015-02" db="EMBL/GenBank/DDBJ databases">
        <title>Description and complete genome sequence of the first cultured representative of the subdivision 5 of the Verrucomicrobia phylum.</title>
        <authorList>
            <person name="Spring S."/>
            <person name="Bunk B."/>
            <person name="Sproer C."/>
            <person name="Klenk H.-P."/>
        </authorList>
    </citation>
    <scope>NUCLEOTIDE SEQUENCE [LARGE SCALE GENOMIC DNA]</scope>
    <source>
        <strain evidence="2">L21-Fru-AB</strain>
    </source>
</reference>
<keyword evidence="2" id="KW-1185">Reference proteome</keyword>
<dbReference type="RefSeq" id="WP_052882755.1">
    <property type="nucleotide sequence ID" value="NZ_CP010904.1"/>
</dbReference>
<evidence type="ECO:0000313" key="1">
    <source>
        <dbReference type="EMBL" id="AKJ65539.1"/>
    </source>
</evidence>
<dbReference type="Pfam" id="PF08780">
    <property type="entry name" value="NTase_sub_bind"/>
    <property type="match status" value="1"/>
</dbReference>
<gene>
    <name evidence="1" type="ORF">L21SP4_02313</name>
</gene>
<dbReference type="SUPFAM" id="SSF81593">
    <property type="entry name" value="Nucleotidyltransferase substrate binding subunit/domain"/>
    <property type="match status" value="1"/>
</dbReference>
<dbReference type="GO" id="GO:0016740">
    <property type="term" value="F:transferase activity"/>
    <property type="evidence" value="ECO:0007669"/>
    <property type="project" value="UniProtKB-KW"/>
</dbReference>
<dbReference type="KEGG" id="vbl:L21SP4_02313"/>
<dbReference type="Gene3D" id="1.20.120.330">
    <property type="entry name" value="Nucleotidyltransferases domain 2"/>
    <property type="match status" value="1"/>
</dbReference>
<dbReference type="PATRIC" id="fig|1609981.3.peg.2410"/>